<dbReference type="Proteomes" id="UP000593572">
    <property type="component" value="Unassembled WGS sequence"/>
</dbReference>
<reference evidence="2 3" key="1">
    <citation type="journal article" date="2019" name="Genome Biol. Evol.">
        <title>Insights into the evolution of the New World diploid cottons (Gossypium, subgenus Houzingenia) based on genome sequencing.</title>
        <authorList>
            <person name="Grover C.E."/>
            <person name="Arick M.A. 2nd"/>
            <person name="Thrash A."/>
            <person name="Conover J.L."/>
            <person name="Sanders W.S."/>
            <person name="Peterson D.G."/>
            <person name="Frelichowski J.E."/>
            <person name="Scheffler J.A."/>
            <person name="Scheffler B.E."/>
            <person name="Wendel J.F."/>
        </authorList>
    </citation>
    <scope>NUCLEOTIDE SEQUENCE [LARGE SCALE GENOMIC DNA]</scope>
    <source>
        <strain evidence="2">157</strain>
        <tissue evidence="2">Leaf</tissue>
    </source>
</reference>
<evidence type="ECO:0000259" key="1">
    <source>
        <dbReference type="Pfam" id="PF13456"/>
    </source>
</evidence>
<organism evidence="2 3">
    <name type="scientific">Gossypium lobatum</name>
    <dbReference type="NCBI Taxonomy" id="34289"/>
    <lineage>
        <taxon>Eukaryota</taxon>
        <taxon>Viridiplantae</taxon>
        <taxon>Streptophyta</taxon>
        <taxon>Embryophyta</taxon>
        <taxon>Tracheophyta</taxon>
        <taxon>Spermatophyta</taxon>
        <taxon>Magnoliopsida</taxon>
        <taxon>eudicotyledons</taxon>
        <taxon>Gunneridae</taxon>
        <taxon>Pentapetalae</taxon>
        <taxon>rosids</taxon>
        <taxon>malvids</taxon>
        <taxon>Malvales</taxon>
        <taxon>Malvaceae</taxon>
        <taxon>Malvoideae</taxon>
        <taxon>Gossypium</taxon>
    </lineage>
</organism>
<dbReference type="GO" id="GO:0004523">
    <property type="term" value="F:RNA-DNA hybrid ribonuclease activity"/>
    <property type="evidence" value="ECO:0007669"/>
    <property type="project" value="InterPro"/>
</dbReference>
<protein>
    <recommendedName>
        <fullName evidence="1">RNase H type-1 domain-containing protein</fullName>
    </recommendedName>
</protein>
<dbReference type="InterPro" id="IPR053151">
    <property type="entry name" value="RNase_H-like"/>
</dbReference>
<dbReference type="EMBL" id="JABEZX010000002">
    <property type="protein sequence ID" value="MBA0550997.1"/>
    <property type="molecule type" value="Genomic_DNA"/>
</dbReference>
<comment type="caution">
    <text evidence="2">The sequence shown here is derived from an EMBL/GenBank/DDBJ whole genome shotgun (WGS) entry which is preliminary data.</text>
</comment>
<accession>A0A7J8LEZ5</accession>
<dbReference type="PANTHER" id="PTHR47723:SF19">
    <property type="entry name" value="POLYNUCLEOTIDYL TRANSFERASE, RIBONUCLEASE H-LIKE SUPERFAMILY PROTEIN"/>
    <property type="match status" value="1"/>
</dbReference>
<dbReference type="Gene3D" id="3.30.420.10">
    <property type="entry name" value="Ribonuclease H-like superfamily/Ribonuclease H"/>
    <property type="match status" value="1"/>
</dbReference>
<dbReference type="Pfam" id="PF13456">
    <property type="entry name" value="RVT_3"/>
    <property type="match status" value="1"/>
</dbReference>
<dbReference type="InterPro" id="IPR036397">
    <property type="entry name" value="RNaseH_sf"/>
</dbReference>
<evidence type="ECO:0000313" key="3">
    <source>
        <dbReference type="Proteomes" id="UP000593572"/>
    </source>
</evidence>
<dbReference type="PANTHER" id="PTHR47723">
    <property type="entry name" value="OS05G0353850 PROTEIN"/>
    <property type="match status" value="1"/>
</dbReference>
<gene>
    <name evidence="2" type="ORF">Golob_021901</name>
</gene>
<dbReference type="InterPro" id="IPR012337">
    <property type="entry name" value="RNaseH-like_sf"/>
</dbReference>
<feature type="domain" description="RNase H type-1" evidence="1">
    <location>
        <begin position="83"/>
        <end position="201"/>
    </location>
</feature>
<dbReference type="SUPFAM" id="SSF53098">
    <property type="entry name" value="Ribonuclease H-like"/>
    <property type="match status" value="1"/>
</dbReference>
<name>A0A7J8LEZ5_9ROSI</name>
<sequence>MESASRKPSGRCQLVLSVRDYHLAYLEELEPTIFQGLSWSSDEVTKASPCWAKYYVSVLGLHVTKFSGLDFVLFSLDGWVYLNTDGSVKSLDMFAAAGRLLRDHNGDWIVGFTRYLGNCEVIDSELWGILHGLQIALDRSFQKVIIQTDNLEAVDLIHERVYECSNFALVRRILSFLKLSSHWNLQHIPREDNRIADKIVKLRQGREPGLLLDDKNYVMSFINI</sequence>
<evidence type="ECO:0000313" key="2">
    <source>
        <dbReference type="EMBL" id="MBA0550997.1"/>
    </source>
</evidence>
<dbReference type="InterPro" id="IPR044730">
    <property type="entry name" value="RNase_H-like_dom_plant"/>
</dbReference>
<dbReference type="AlphaFoldDB" id="A0A7J8LEZ5"/>
<dbReference type="InterPro" id="IPR002156">
    <property type="entry name" value="RNaseH_domain"/>
</dbReference>
<dbReference type="CDD" id="cd06222">
    <property type="entry name" value="RNase_H_like"/>
    <property type="match status" value="1"/>
</dbReference>
<dbReference type="GO" id="GO:0003676">
    <property type="term" value="F:nucleic acid binding"/>
    <property type="evidence" value="ECO:0007669"/>
    <property type="project" value="InterPro"/>
</dbReference>
<proteinExistence type="predicted"/>
<keyword evidence="3" id="KW-1185">Reference proteome</keyword>